<name>A0AAN1U8F7_9PROT</name>
<reference evidence="2 3" key="2">
    <citation type="submission" date="2018-08" db="EMBL/GenBank/DDBJ databases">
        <title>Acetobacter oryzifermentans sp. nov., isolated from Korea traditional vinegar and reclassification of Acetobacter pasteurianus subsp. ascendens (Henneberg 1898) as Acetobacter ascendens comb. nov.</title>
        <authorList>
            <person name="Cho G.Y."/>
            <person name="Lee S.H."/>
        </authorList>
    </citation>
    <scope>NUCLEOTIDE SEQUENCE [LARGE SCALE GENOMIC DNA]</scope>
    <source>
        <strain evidence="2 3">SH</strain>
    </source>
</reference>
<proteinExistence type="predicted"/>
<evidence type="ECO:0000313" key="2">
    <source>
        <dbReference type="EMBL" id="AXM99769.1"/>
    </source>
</evidence>
<protein>
    <submittedName>
        <fullName evidence="2">DUF1772 domain-containing protein</fullName>
    </submittedName>
</protein>
<keyword evidence="1" id="KW-0472">Membrane</keyword>
<feature type="transmembrane region" description="Helical" evidence="1">
    <location>
        <begin position="130"/>
        <end position="147"/>
    </location>
</feature>
<dbReference type="Pfam" id="PF08592">
    <property type="entry name" value="Anthrone_oxy"/>
    <property type="match status" value="1"/>
</dbReference>
<evidence type="ECO:0000313" key="3">
    <source>
        <dbReference type="Proteomes" id="UP000256572"/>
    </source>
</evidence>
<accession>A0AAN1U8F7</accession>
<sequence>MRLLCRMLAIIGPAMFAGVMLAIGVILGNYWKSLPPEQFLAWFAHNGGYIQKAIPPVVLPTLIGLASMIWIDRADPVNRLLWTSAAVCIAAVIFLTIGWFVPANTGFSTGSLPLDQVSGQLDTWLRLHNIRIALAVAASALGVWACNR</sequence>
<keyword evidence="1" id="KW-1133">Transmembrane helix</keyword>
<feature type="transmembrane region" description="Helical" evidence="1">
    <location>
        <begin position="53"/>
        <end position="71"/>
    </location>
</feature>
<feature type="transmembrane region" description="Helical" evidence="1">
    <location>
        <begin position="7"/>
        <end position="31"/>
    </location>
</feature>
<reference evidence="2 3" key="1">
    <citation type="submission" date="2017-09" db="EMBL/GenBank/DDBJ databases">
        <authorList>
            <person name="Kim K.H."/>
            <person name="Chun B.H."/>
            <person name="Han G.S."/>
            <person name="Hyun S.G."/>
            <person name="Jeon C.O."/>
        </authorList>
    </citation>
    <scope>NUCLEOTIDE SEQUENCE [LARGE SCALE GENOMIC DNA]</scope>
    <source>
        <strain evidence="2 3">SH</strain>
    </source>
</reference>
<feature type="transmembrane region" description="Helical" evidence="1">
    <location>
        <begin position="80"/>
        <end position="101"/>
    </location>
</feature>
<keyword evidence="1" id="KW-0812">Transmembrane</keyword>
<dbReference type="EMBL" id="CP023189">
    <property type="protein sequence ID" value="AXM99769.1"/>
    <property type="molecule type" value="Genomic_DNA"/>
</dbReference>
<dbReference type="Proteomes" id="UP000256572">
    <property type="component" value="Chromosome"/>
</dbReference>
<gene>
    <name evidence="2" type="ORF">CJF59_03835</name>
</gene>
<dbReference type="InterPro" id="IPR013901">
    <property type="entry name" value="Anthrone_oxy"/>
</dbReference>
<evidence type="ECO:0000256" key="1">
    <source>
        <dbReference type="SAM" id="Phobius"/>
    </source>
</evidence>
<organism evidence="2 3">
    <name type="scientific">Acetobacter pomorum</name>
    <dbReference type="NCBI Taxonomy" id="65959"/>
    <lineage>
        <taxon>Bacteria</taxon>
        <taxon>Pseudomonadati</taxon>
        <taxon>Pseudomonadota</taxon>
        <taxon>Alphaproteobacteria</taxon>
        <taxon>Acetobacterales</taxon>
        <taxon>Acetobacteraceae</taxon>
        <taxon>Acetobacter</taxon>
    </lineage>
</organism>
<dbReference type="AlphaFoldDB" id="A0AAN1U8F7"/>